<dbReference type="InterPro" id="IPR032781">
    <property type="entry name" value="ABC_tran_Xtn"/>
</dbReference>
<evidence type="ECO:0000313" key="10">
    <source>
        <dbReference type="Proteomes" id="UP000199021"/>
    </source>
</evidence>
<protein>
    <recommendedName>
        <fullName evidence="5">Probable ATP-binding protein YbiT</fullName>
    </recommendedName>
</protein>
<evidence type="ECO:0000256" key="6">
    <source>
        <dbReference type="SAM" id="Coils"/>
    </source>
</evidence>
<keyword evidence="3 9" id="KW-0067">ATP-binding</keyword>
<gene>
    <name evidence="9" type="ORF">SAMN05444359_12854</name>
</gene>
<evidence type="ECO:0000256" key="1">
    <source>
        <dbReference type="ARBA" id="ARBA00022737"/>
    </source>
</evidence>
<dbReference type="InterPro" id="IPR037118">
    <property type="entry name" value="Val-tRNA_synth_C_sf"/>
</dbReference>
<feature type="coiled-coil region" evidence="6">
    <location>
        <begin position="249"/>
        <end position="283"/>
    </location>
</feature>
<dbReference type="PANTHER" id="PTHR42855">
    <property type="entry name" value="ABC TRANSPORTER ATP-BINDING SUBUNIT"/>
    <property type="match status" value="1"/>
</dbReference>
<dbReference type="PANTHER" id="PTHR42855:SF2">
    <property type="entry name" value="DRUG RESISTANCE ABC TRANSPORTER,ATP-BINDING PROTEIN"/>
    <property type="match status" value="1"/>
</dbReference>
<dbReference type="InterPro" id="IPR003593">
    <property type="entry name" value="AAA+_ATPase"/>
</dbReference>
<dbReference type="InterPro" id="IPR003439">
    <property type="entry name" value="ABC_transporter-like_ATP-bd"/>
</dbReference>
<dbReference type="InterPro" id="IPR032524">
    <property type="entry name" value="ABC_tran_C"/>
</dbReference>
<keyword evidence="1" id="KW-0677">Repeat</keyword>
<dbReference type="FunFam" id="3.40.50.300:FF:000070">
    <property type="entry name" value="Putative ABC transporter ATP-binding component"/>
    <property type="match status" value="1"/>
</dbReference>
<proteinExistence type="inferred from homology"/>
<dbReference type="Gene3D" id="3.40.50.300">
    <property type="entry name" value="P-loop containing nucleotide triphosphate hydrolases"/>
    <property type="match status" value="2"/>
</dbReference>
<feature type="compositionally biased region" description="Basic and acidic residues" evidence="7">
    <location>
        <begin position="569"/>
        <end position="580"/>
    </location>
</feature>
<dbReference type="Gene3D" id="1.10.287.380">
    <property type="entry name" value="Valyl-tRNA synthetase, C-terminal domain"/>
    <property type="match status" value="1"/>
</dbReference>
<dbReference type="Pfam" id="PF12848">
    <property type="entry name" value="ABC_tran_Xtn"/>
    <property type="match status" value="1"/>
</dbReference>
<name>A0A1H9MCS5_9BACT</name>
<organism evidence="9 10">
    <name type="scientific">Neolewinella agarilytica</name>
    <dbReference type="NCBI Taxonomy" id="478744"/>
    <lineage>
        <taxon>Bacteria</taxon>
        <taxon>Pseudomonadati</taxon>
        <taxon>Bacteroidota</taxon>
        <taxon>Saprospiria</taxon>
        <taxon>Saprospirales</taxon>
        <taxon>Lewinellaceae</taxon>
        <taxon>Neolewinella</taxon>
    </lineage>
</organism>
<evidence type="ECO:0000256" key="2">
    <source>
        <dbReference type="ARBA" id="ARBA00022741"/>
    </source>
</evidence>
<feature type="domain" description="ABC transporter" evidence="8">
    <location>
        <begin position="2"/>
        <end position="260"/>
    </location>
</feature>
<evidence type="ECO:0000256" key="7">
    <source>
        <dbReference type="SAM" id="MobiDB-lite"/>
    </source>
</evidence>
<evidence type="ECO:0000256" key="3">
    <source>
        <dbReference type="ARBA" id="ARBA00022840"/>
    </source>
</evidence>
<keyword evidence="10" id="KW-1185">Reference proteome</keyword>
<dbReference type="Pfam" id="PF00005">
    <property type="entry name" value="ABC_tran"/>
    <property type="match status" value="2"/>
</dbReference>
<dbReference type="RefSeq" id="WP_090172219.1">
    <property type="nucleotide sequence ID" value="NZ_FOFB01000028.1"/>
</dbReference>
<dbReference type="OrthoDB" id="1521973at2"/>
<dbReference type="STRING" id="478744.SAMN05444359_12854"/>
<dbReference type="GO" id="GO:0005524">
    <property type="term" value="F:ATP binding"/>
    <property type="evidence" value="ECO:0007669"/>
    <property type="project" value="UniProtKB-KW"/>
</dbReference>
<reference evidence="10" key="1">
    <citation type="submission" date="2016-10" db="EMBL/GenBank/DDBJ databases">
        <authorList>
            <person name="Varghese N."/>
            <person name="Submissions S."/>
        </authorList>
    </citation>
    <scope>NUCLEOTIDE SEQUENCE [LARGE SCALE GENOMIC DNA]</scope>
    <source>
        <strain evidence="10">DSM 24740</strain>
    </source>
</reference>
<evidence type="ECO:0000313" key="9">
    <source>
        <dbReference type="EMBL" id="SER21496.1"/>
    </source>
</evidence>
<comment type="similarity">
    <text evidence="4">Belongs to the ABC transporter superfamily. ABCF family. YbiT subfamily.</text>
</comment>
<dbReference type="GO" id="GO:0016887">
    <property type="term" value="F:ATP hydrolysis activity"/>
    <property type="evidence" value="ECO:0007669"/>
    <property type="project" value="InterPro"/>
</dbReference>
<dbReference type="PROSITE" id="PS00211">
    <property type="entry name" value="ABC_TRANSPORTER_1"/>
    <property type="match status" value="2"/>
</dbReference>
<dbReference type="Pfam" id="PF16326">
    <property type="entry name" value="ABC_tran_CTD"/>
    <property type="match status" value="1"/>
</dbReference>
<evidence type="ECO:0000259" key="8">
    <source>
        <dbReference type="PROSITE" id="PS50893"/>
    </source>
</evidence>
<accession>A0A1H9MCS5</accession>
<keyword evidence="6" id="KW-0175">Coiled coil</keyword>
<feature type="domain" description="ABC transporter" evidence="8">
    <location>
        <begin position="328"/>
        <end position="549"/>
    </location>
</feature>
<feature type="region of interest" description="Disordered" evidence="7">
    <location>
        <begin position="546"/>
        <end position="580"/>
    </location>
</feature>
<dbReference type="InterPro" id="IPR017871">
    <property type="entry name" value="ABC_transporter-like_CS"/>
</dbReference>
<dbReference type="InterPro" id="IPR027417">
    <property type="entry name" value="P-loop_NTPase"/>
</dbReference>
<dbReference type="Proteomes" id="UP000199021">
    <property type="component" value="Unassembled WGS sequence"/>
</dbReference>
<dbReference type="GO" id="GO:0003677">
    <property type="term" value="F:DNA binding"/>
    <property type="evidence" value="ECO:0007669"/>
    <property type="project" value="InterPro"/>
</dbReference>
<feature type="compositionally biased region" description="Low complexity" evidence="7">
    <location>
        <begin position="550"/>
        <end position="566"/>
    </location>
</feature>
<dbReference type="SUPFAM" id="SSF52540">
    <property type="entry name" value="P-loop containing nucleoside triphosphate hydrolases"/>
    <property type="match status" value="2"/>
</dbReference>
<sequence length="642" mass="72583">MLSATGIYQQYGDRVLFDHVSFVVMPRDKVGLVGRNGAGKSTMLKIIAGDIGCDEGKVVRSTGSTLGFLHQEMDMPSGNTVMEETLTAFAHIQQMEDRLAEINKEMETRTDYESDSYANMIEEFTSLTERFSLVGGITMEAEAERVLKGLGFKQGDFARPTTEFSGGWQMRIILAKMLLQRPDFLLLDEPTNHLDIESIIWLEQWLTTYTGAVITISHDRQFLDNVTNRTLEIDMGKVYDYKAGYSKFVELQKDRREKAEAAYENQQKVIAEKEKTINRFMAKATKTKMAQSMQKQLDKVERIELDQTNNAVMNLRFPKAPRSGAVTLNAKNVTKSYGDLNVLRGVDLKIDRGDRVSFVGQNGQGKTTLAKILIGLIPANDGDIELGHNVEVGYYAQNQAEELDGKKTLLETMEEASPPEMRTRLRQILGSFLFSGEDVDKKVSVLSGGERARLALACMLLRPFNLLVLDEPTNHLDMVSKDMLKHAVQNFDGTLIVVSHDREFLAGLTDRTIEFRDHKLYEHLGDINFFLERRQIDNMRAVELEKSKADSSAAPSGKSAPAKKASNLSHEEKRRLEKDIGNAERRIERLEKDIEKIHLQMSNPEFYNDEKRVEKTTAELKAKQDELDEVMEKWEAASEALG</sequence>
<dbReference type="InterPro" id="IPR051309">
    <property type="entry name" value="ABCF_ATPase"/>
</dbReference>
<dbReference type="SMART" id="SM00382">
    <property type="entry name" value="AAA"/>
    <property type="match status" value="2"/>
</dbReference>
<evidence type="ECO:0000256" key="5">
    <source>
        <dbReference type="ARBA" id="ARBA00074044"/>
    </source>
</evidence>
<dbReference type="InParanoid" id="A0A1H9MCS5"/>
<dbReference type="PROSITE" id="PS50893">
    <property type="entry name" value="ABC_TRANSPORTER_2"/>
    <property type="match status" value="2"/>
</dbReference>
<keyword evidence="2" id="KW-0547">Nucleotide-binding</keyword>
<dbReference type="FunFam" id="3.40.50.300:FF:000011">
    <property type="entry name" value="Putative ABC transporter ATP-binding component"/>
    <property type="match status" value="1"/>
</dbReference>
<evidence type="ECO:0000256" key="4">
    <source>
        <dbReference type="ARBA" id="ARBA00061551"/>
    </source>
</evidence>
<dbReference type="FunCoup" id="A0A1H9MCS5">
    <property type="interactions" value="423"/>
</dbReference>
<dbReference type="CDD" id="cd03221">
    <property type="entry name" value="ABCF_EF-3"/>
    <property type="match status" value="2"/>
</dbReference>
<dbReference type="EMBL" id="FOFB01000028">
    <property type="protein sequence ID" value="SER21496.1"/>
    <property type="molecule type" value="Genomic_DNA"/>
</dbReference>
<dbReference type="AlphaFoldDB" id="A0A1H9MCS5"/>